<dbReference type="EMBL" id="CAJRAF010000002">
    <property type="protein sequence ID" value="CAG5000675.1"/>
    <property type="molecule type" value="Genomic_DNA"/>
</dbReference>
<protein>
    <recommendedName>
        <fullName evidence="3">Neutral/alkaline non-lysosomal ceramidase N-terminal domain-containing protein</fullName>
    </recommendedName>
</protein>
<dbReference type="AlphaFoldDB" id="A0A916NBW2"/>
<comment type="caution">
    <text evidence="1">The sequence shown here is derived from an EMBL/GenBank/DDBJ whole genome shotgun (WGS) entry which is preliminary data.</text>
</comment>
<evidence type="ECO:0008006" key="3">
    <source>
        <dbReference type="Google" id="ProtNLM"/>
    </source>
</evidence>
<name>A0A916NBW2_9BACT</name>
<dbReference type="Proteomes" id="UP000680038">
    <property type="component" value="Unassembled WGS sequence"/>
</dbReference>
<dbReference type="RefSeq" id="WP_215239141.1">
    <property type="nucleotide sequence ID" value="NZ_CAJRAF010000002.1"/>
</dbReference>
<sequence>MRKTLLNSRASSFGWPGTIFTTTFLFVLTLLAPTGWVKAKSNHFSHTMDTLRLSVFDVDVTPPVGSPLAYDIEINKWDLGLRARGIVLLGAGQPVVLCAVDWLEIGNEGMDQFKNALAVAAGTIPQRVAVHVLHQHDAPRYDAGAELILIEAGIDPAEIRPTNFDGVFPREALRNLTAAVKASLVKSEPVTHIGLGKAQVYKVASNRNIYGKDGKVRVTRMSTTRDSVLRAEPEGLIDPELSMVSFWNNEKPVAVLSYYATHPQSYYRTGVVNPDFPGVARFYRQLAEPDPLHVHFNGAGGNIAAGKYNDGSRRNRLILAERLADGMKRAWESTKRQPLTAGDIGWTVEPVALPPAKHLYKMQEDLKKDRALLLENRGNARTMAWLRRSQSGKKIEIGCLKLKNARILYMPGELFVEYQLAAKAHRPDLFVAMAAYGDLGPGYIGTAMAYEKGGYEVSELASNVAPEVEPVLLKAIHVLLEK</sequence>
<organism evidence="1 2">
    <name type="scientific">Dyadobacter helix</name>
    <dbReference type="NCBI Taxonomy" id="2822344"/>
    <lineage>
        <taxon>Bacteria</taxon>
        <taxon>Pseudomonadati</taxon>
        <taxon>Bacteroidota</taxon>
        <taxon>Cytophagia</taxon>
        <taxon>Cytophagales</taxon>
        <taxon>Spirosomataceae</taxon>
        <taxon>Dyadobacter</taxon>
    </lineage>
</organism>
<evidence type="ECO:0000313" key="2">
    <source>
        <dbReference type="Proteomes" id="UP000680038"/>
    </source>
</evidence>
<proteinExistence type="predicted"/>
<accession>A0A916NBW2</accession>
<keyword evidence="2" id="KW-1185">Reference proteome</keyword>
<evidence type="ECO:0000313" key="1">
    <source>
        <dbReference type="EMBL" id="CAG5000675.1"/>
    </source>
</evidence>
<gene>
    <name evidence="1" type="ORF">DYBT9275_02510</name>
</gene>
<reference evidence="1" key="1">
    <citation type="submission" date="2021-04" db="EMBL/GenBank/DDBJ databases">
        <authorList>
            <person name="Rodrigo-Torres L."/>
            <person name="Arahal R. D."/>
            <person name="Lucena T."/>
        </authorList>
    </citation>
    <scope>NUCLEOTIDE SEQUENCE</scope>
    <source>
        <strain evidence="1">CECT 9275</strain>
    </source>
</reference>